<dbReference type="NCBIfam" id="TIGR00663">
    <property type="entry name" value="dnan"/>
    <property type="match status" value="1"/>
</dbReference>
<evidence type="ECO:0000259" key="11">
    <source>
        <dbReference type="Pfam" id="PF00712"/>
    </source>
</evidence>
<dbReference type="SMART" id="SM00480">
    <property type="entry name" value="POL3Bc"/>
    <property type="match status" value="1"/>
</dbReference>
<dbReference type="PANTHER" id="PTHR30478">
    <property type="entry name" value="DNA POLYMERASE III SUBUNIT BETA"/>
    <property type="match status" value="1"/>
</dbReference>
<evidence type="ECO:0000256" key="7">
    <source>
        <dbReference type="ARBA" id="ARBA00022705"/>
    </source>
</evidence>
<comment type="function">
    <text evidence="10">Confers DNA tethering and processivity to DNA polymerases and other proteins. Acts as a clamp, forming a ring around DNA (a reaction catalyzed by the clamp-loading complex) which diffuses in an ATP-independent manner freely and bidirectionally along dsDNA. Initially characterized for its ability to contact the catalytic subunit of DNA polymerase III (Pol III), a complex, multichain enzyme responsible for most of the replicative synthesis in bacteria; Pol III exhibits 3'-5' exonuclease proofreading activity. The beta chain is required for initiation of replication as well as for processivity of DNA replication.</text>
</comment>
<dbReference type="HOGENOM" id="CLU_038149_4_2_6"/>
<dbReference type="Pfam" id="PF02768">
    <property type="entry name" value="DNA_pol3_beta_3"/>
    <property type="match status" value="1"/>
</dbReference>
<dbReference type="KEGG" id="wbr:dnaN"/>
<feature type="domain" description="DNA polymerase III beta sliding clamp central" evidence="12">
    <location>
        <begin position="131"/>
        <end position="245"/>
    </location>
</feature>
<comment type="subcellular location">
    <subcellularLocation>
        <location evidence="1 10">Cytoplasm</location>
    </subcellularLocation>
</comment>
<dbReference type="Gene3D" id="3.70.10.10">
    <property type="match status" value="1"/>
</dbReference>
<keyword evidence="7 10" id="KW-0235">DNA replication</keyword>
<evidence type="ECO:0000259" key="13">
    <source>
        <dbReference type="Pfam" id="PF02768"/>
    </source>
</evidence>
<evidence type="ECO:0000256" key="6">
    <source>
        <dbReference type="ARBA" id="ARBA00022695"/>
    </source>
</evidence>
<evidence type="ECO:0000256" key="9">
    <source>
        <dbReference type="ARBA" id="ARBA00023125"/>
    </source>
</evidence>
<evidence type="ECO:0000256" key="2">
    <source>
        <dbReference type="ARBA" id="ARBA00010752"/>
    </source>
</evidence>
<proteinExistence type="inferred from homology"/>
<evidence type="ECO:0000256" key="8">
    <source>
        <dbReference type="ARBA" id="ARBA00022932"/>
    </source>
</evidence>
<name>Q8D3I6_WIGBR</name>
<keyword evidence="5 10" id="KW-0808">Transferase</keyword>
<dbReference type="OrthoDB" id="8421503at2"/>
<dbReference type="InterPro" id="IPR022634">
    <property type="entry name" value="DNA_polIII_beta_N"/>
</dbReference>
<dbReference type="InterPro" id="IPR046938">
    <property type="entry name" value="DNA_clamp_sf"/>
</dbReference>
<dbReference type="EMBL" id="BA000021">
    <property type="protein sequence ID" value="BAC24161.1"/>
    <property type="molecule type" value="Genomic_DNA"/>
</dbReference>
<dbReference type="PIRSF" id="PIRSF000804">
    <property type="entry name" value="DNA_pol_III_b"/>
    <property type="match status" value="1"/>
</dbReference>
<dbReference type="AlphaFoldDB" id="Q8D3I6"/>
<dbReference type="CDD" id="cd00140">
    <property type="entry name" value="beta_clamp"/>
    <property type="match status" value="1"/>
</dbReference>
<dbReference type="Gene3D" id="3.10.150.10">
    <property type="entry name" value="DNA Polymerase III, subunit A, domain 2"/>
    <property type="match status" value="1"/>
</dbReference>
<feature type="domain" description="DNA polymerase III beta sliding clamp N-terminal" evidence="11">
    <location>
        <begin position="1"/>
        <end position="120"/>
    </location>
</feature>
<dbReference type="InterPro" id="IPR001001">
    <property type="entry name" value="DNA_polIII_beta"/>
</dbReference>
<gene>
    <name evidence="14" type="primary">dnaN</name>
</gene>
<evidence type="ECO:0000256" key="4">
    <source>
        <dbReference type="ARBA" id="ARBA00022490"/>
    </source>
</evidence>
<dbReference type="GO" id="GO:0003887">
    <property type="term" value="F:DNA-directed DNA polymerase activity"/>
    <property type="evidence" value="ECO:0007669"/>
    <property type="project" value="UniProtKB-UniRule"/>
</dbReference>
<accession>Q8D3I6</accession>
<evidence type="ECO:0000313" key="15">
    <source>
        <dbReference type="Proteomes" id="UP000000562"/>
    </source>
</evidence>
<keyword evidence="8 10" id="KW-0239">DNA-directed DNA polymerase</keyword>
<evidence type="ECO:0000313" key="14">
    <source>
        <dbReference type="EMBL" id="BAC24161.1"/>
    </source>
</evidence>
<organism evidence="14 15">
    <name type="scientific">Wigglesworthia glossinidia brevipalpis</name>
    <dbReference type="NCBI Taxonomy" id="36870"/>
    <lineage>
        <taxon>Bacteria</taxon>
        <taxon>Pseudomonadati</taxon>
        <taxon>Pseudomonadota</taxon>
        <taxon>Gammaproteobacteria</taxon>
        <taxon>Enterobacterales</taxon>
        <taxon>Erwiniaceae</taxon>
        <taxon>Wigglesworthia</taxon>
    </lineage>
</organism>
<dbReference type="GO" id="GO:0008408">
    <property type="term" value="F:3'-5' exonuclease activity"/>
    <property type="evidence" value="ECO:0007669"/>
    <property type="project" value="InterPro"/>
</dbReference>
<comment type="similarity">
    <text evidence="2 10">Belongs to the beta sliding clamp family.</text>
</comment>
<keyword evidence="6 10" id="KW-0548">Nucleotidyltransferase</keyword>
<dbReference type="STRING" id="36870.gene:10368493"/>
<keyword evidence="4 10" id="KW-0963">Cytoplasm</keyword>
<dbReference type="GO" id="GO:0003677">
    <property type="term" value="F:DNA binding"/>
    <property type="evidence" value="ECO:0007669"/>
    <property type="project" value="UniProtKB-UniRule"/>
</dbReference>
<dbReference type="GO" id="GO:0006271">
    <property type="term" value="P:DNA strand elongation involved in DNA replication"/>
    <property type="evidence" value="ECO:0007669"/>
    <property type="project" value="TreeGrafter"/>
</dbReference>
<evidence type="ECO:0000256" key="5">
    <source>
        <dbReference type="ARBA" id="ARBA00022679"/>
    </source>
</evidence>
<dbReference type="eggNOG" id="COG0592">
    <property type="taxonomic scope" value="Bacteria"/>
</dbReference>
<dbReference type="Pfam" id="PF00712">
    <property type="entry name" value="DNA_pol3_beta"/>
    <property type="match status" value="1"/>
</dbReference>
<feature type="domain" description="DNA polymerase III beta sliding clamp C-terminal" evidence="13">
    <location>
        <begin position="258"/>
        <end position="368"/>
    </location>
</feature>
<dbReference type="GO" id="GO:0005737">
    <property type="term" value="C:cytoplasm"/>
    <property type="evidence" value="ECO:0007669"/>
    <property type="project" value="UniProtKB-SubCell"/>
</dbReference>
<keyword evidence="15" id="KW-1185">Reference proteome</keyword>
<sequence>MKFSINREYILSALQQIYLVSKYNTSIPIIGNILITVLRNKSMFITGTDLETEITKKIKLISDVEPGNTTVSTKKILDIVKSFPKESSINFFLKNEKLFILCKKSKFVLCTLPYKNFPNLNNWEKKLKIRISKNKLKKLIESTYFSIANQDIRQYLNGMLLEIKKNNIRSVSTNGHRLSKSKIFIDKNISDAYIFIIPRSGVFNLLRILNQESDFVELVIGEKHIRINIEKYILTTKLLEGEFPEYKAIFKKNSFNVNILIVDCFMLKNTLKRVSVISDKSKCINLNLKKNLLIINIKNFNQELAEEYLEAEYLGKEMEISCNSDYILDALNTIESKRVKIFVTNSYSAIILADEIYNYTSHIIMPMRL</sequence>
<dbReference type="PANTHER" id="PTHR30478:SF0">
    <property type="entry name" value="BETA SLIDING CLAMP"/>
    <property type="match status" value="1"/>
</dbReference>
<dbReference type="Pfam" id="PF02767">
    <property type="entry name" value="DNA_pol3_beta_2"/>
    <property type="match status" value="1"/>
</dbReference>
<keyword evidence="9" id="KW-0238">DNA-binding</keyword>
<dbReference type="InterPro" id="IPR022637">
    <property type="entry name" value="DNA_polIII_beta_cen"/>
</dbReference>
<dbReference type="SUPFAM" id="SSF55979">
    <property type="entry name" value="DNA clamp"/>
    <property type="match status" value="3"/>
</dbReference>
<dbReference type="GO" id="GO:0009360">
    <property type="term" value="C:DNA polymerase III complex"/>
    <property type="evidence" value="ECO:0007669"/>
    <property type="project" value="InterPro"/>
</dbReference>
<evidence type="ECO:0000256" key="10">
    <source>
        <dbReference type="PIRNR" id="PIRNR000804"/>
    </source>
</evidence>
<evidence type="ECO:0000256" key="3">
    <source>
        <dbReference type="ARBA" id="ARBA00021035"/>
    </source>
</evidence>
<dbReference type="Proteomes" id="UP000000562">
    <property type="component" value="Chromosome"/>
</dbReference>
<evidence type="ECO:0000256" key="1">
    <source>
        <dbReference type="ARBA" id="ARBA00004496"/>
    </source>
</evidence>
<protein>
    <recommendedName>
        <fullName evidence="3 10">Beta sliding clamp</fullName>
    </recommendedName>
</protein>
<evidence type="ECO:0000259" key="12">
    <source>
        <dbReference type="Pfam" id="PF02767"/>
    </source>
</evidence>
<comment type="subunit">
    <text evidence="10">Forms a ring-shaped head-to-tail homodimer around DNA.</text>
</comment>
<dbReference type="InterPro" id="IPR022635">
    <property type="entry name" value="DNA_polIII_beta_C"/>
</dbReference>
<reference evidence="14 15" key="1">
    <citation type="journal article" date="2002" name="Nat. Genet.">
        <title>Genome sequence of the endocellular obligate symbiont of tsetse flies, Wigglesworthia glossinidia.</title>
        <authorList>
            <person name="Akman L."/>
            <person name="Yamashita A."/>
            <person name="Watanabe H."/>
            <person name="Oshima K."/>
            <person name="Shiba T."/>
            <person name="Hattori M."/>
            <person name="Aksoy S."/>
        </authorList>
    </citation>
    <scope>NUCLEOTIDE SEQUENCE [LARGE SCALE GENOMIC DNA]</scope>
</reference>